<dbReference type="GeneID" id="63147576"/>
<evidence type="ECO:0000256" key="1">
    <source>
        <dbReference type="ARBA" id="ARBA00023015"/>
    </source>
</evidence>
<dbReference type="EMBL" id="NGJX01000021">
    <property type="protein sequence ID" value="RST98476.1"/>
    <property type="molecule type" value="Genomic_DNA"/>
</dbReference>
<gene>
    <name evidence="5" type="ORF">CBF32_12960</name>
</gene>
<dbReference type="GO" id="GO:0003677">
    <property type="term" value="F:DNA binding"/>
    <property type="evidence" value="ECO:0007669"/>
    <property type="project" value="UniProtKB-KW"/>
</dbReference>
<evidence type="ECO:0000256" key="4">
    <source>
        <dbReference type="ARBA" id="ARBA00043263"/>
    </source>
</evidence>
<dbReference type="PRINTS" id="PR00778">
    <property type="entry name" value="HTHARSR"/>
</dbReference>
<proteinExistence type="predicted"/>
<keyword evidence="1" id="KW-0805">Transcription regulation</keyword>
<dbReference type="CDD" id="cd00090">
    <property type="entry name" value="HTH_ARSR"/>
    <property type="match status" value="1"/>
</dbReference>
<dbReference type="InterPro" id="IPR011991">
    <property type="entry name" value="ArsR-like_HTH"/>
</dbReference>
<evidence type="ECO:0000313" key="5">
    <source>
        <dbReference type="EMBL" id="RST98476.1"/>
    </source>
</evidence>
<dbReference type="SMART" id="SM00418">
    <property type="entry name" value="HTH_ARSR"/>
    <property type="match status" value="1"/>
</dbReference>
<dbReference type="Gene3D" id="1.10.10.10">
    <property type="entry name" value="Winged helix-like DNA-binding domain superfamily/Winged helix DNA-binding domain"/>
    <property type="match status" value="1"/>
</dbReference>
<dbReference type="InterPro" id="IPR018334">
    <property type="entry name" value="ArsR_HTH"/>
</dbReference>
<dbReference type="OrthoDB" id="9794330at2"/>
<name>A0A369AKG1_9ENTE</name>
<dbReference type="InterPro" id="IPR036390">
    <property type="entry name" value="WH_DNA-bd_sf"/>
</dbReference>
<dbReference type="SUPFAM" id="SSF46785">
    <property type="entry name" value="Winged helix' DNA-binding domain"/>
    <property type="match status" value="1"/>
</dbReference>
<dbReference type="NCBIfam" id="NF033788">
    <property type="entry name" value="HTH_metalloreg"/>
    <property type="match status" value="1"/>
</dbReference>
<dbReference type="PANTHER" id="PTHR43132">
    <property type="entry name" value="ARSENICAL RESISTANCE OPERON REPRESSOR ARSR-RELATED"/>
    <property type="match status" value="1"/>
</dbReference>
<dbReference type="Pfam" id="PF01022">
    <property type="entry name" value="HTH_5"/>
    <property type="match status" value="1"/>
</dbReference>
<dbReference type="InterPro" id="IPR036388">
    <property type="entry name" value="WH-like_DNA-bd_sf"/>
</dbReference>
<sequence>MNDSHIQTLLKELDTKTLSAFFKLMSEEIRFQLVFVLVHEKRLCVSDLAELLNASISTTSHHLQILKKNNLVQSERDGKQIFYYIDNPKIIHFVNVGLDFNHLIPTRKDSSHD</sequence>
<dbReference type="GO" id="GO:0046686">
    <property type="term" value="P:response to cadmium ion"/>
    <property type="evidence" value="ECO:0007669"/>
    <property type="project" value="UniProtKB-KW"/>
</dbReference>
<dbReference type="PANTHER" id="PTHR43132:SF6">
    <property type="entry name" value="HTH-TYPE TRANSCRIPTIONAL REPRESSOR CZRA"/>
    <property type="match status" value="1"/>
</dbReference>
<keyword evidence="3" id="KW-0804">Transcription</keyword>
<dbReference type="PROSITE" id="PS50987">
    <property type="entry name" value="HTH_ARSR_2"/>
    <property type="match status" value="1"/>
</dbReference>
<evidence type="ECO:0000256" key="3">
    <source>
        <dbReference type="ARBA" id="ARBA00023163"/>
    </source>
</evidence>
<organism evidence="5 6">
    <name type="scientific">Vagococcus fluvialis</name>
    <dbReference type="NCBI Taxonomy" id="2738"/>
    <lineage>
        <taxon>Bacteria</taxon>
        <taxon>Bacillati</taxon>
        <taxon>Bacillota</taxon>
        <taxon>Bacilli</taxon>
        <taxon>Lactobacillales</taxon>
        <taxon>Enterococcaceae</taxon>
        <taxon>Vagococcus</taxon>
    </lineage>
</organism>
<dbReference type="AlphaFoldDB" id="A0A369AKG1"/>
<keyword evidence="2" id="KW-0238">DNA-binding</keyword>
<dbReference type="GO" id="GO:0003700">
    <property type="term" value="F:DNA-binding transcription factor activity"/>
    <property type="evidence" value="ECO:0007669"/>
    <property type="project" value="InterPro"/>
</dbReference>
<dbReference type="InterPro" id="IPR001845">
    <property type="entry name" value="HTH_ArsR_DNA-bd_dom"/>
</dbReference>
<evidence type="ECO:0000313" key="6">
    <source>
        <dbReference type="Proteomes" id="UP000288197"/>
    </source>
</evidence>
<dbReference type="InterPro" id="IPR051011">
    <property type="entry name" value="Metal_resp_trans_reg"/>
</dbReference>
<evidence type="ECO:0000256" key="2">
    <source>
        <dbReference type="ARBA" id="ARBA00023125"/>
    </source>
</evidence>
<keyword evidence="6" id="KW-1185">Reference proteome</keyword>
<dbReference type="PROSITE" id="PS00846">
    <property type="entry name" value="HTH_ARSR_1"/>
    <property type="match status" value="1"/>
</dbReference>
<comment type="caution">
    <text evidence="5">The sequence shown here is derived from an EMBL/GenBank/DDBJ whole genome shotgun (WGS) entry which is preliminary data.</text>
</comment>
<dbReference type="RefSeq" id="WP_114290569.1">
    <property type="nucleotide sequence ID" value="NZ_JAYEWH010000001.1"/>
</dbReference>
<accession>A0A369AKG1</accession>
<reference evidence="5 6" key="1">
    <citation type="submission" date="2017-05" db="EMBL/GenBank/DDBJ databases">
        <title>Vagococcus spp. assemblies.</title>
        <authorList>
            <person name="Gulvik C.A."/>
        </authorList>
    </citation>
    <scope>NUCLEOTIDE SEQUENCE [LARGE SCALE GENOMIC DNA]</scope>
    <source>
        <strain evidence="5 6">NCFB 2497</strain>
    </source>
</reference>
<keyword evidence="4" id="KW-0105">Cadmium resistance</keyword>
<protein>
    <submittedName>
        <fullName evidence="5">Uncharacterized protein</fullName>
    </submittedName>
</protein>
<dbReference type="Proteomes" id="UP000288197">
    <property type="component" value="Unassembled WGS sequence"/>
</dbReference>